<evidence type="ECO:0000256" key="1">
    <source>
        <dbReference type="ARBA" id="ARBA00022490"/>
    </source>
</evidence>
<dbReference type="GO" id="GO:0007020">
    <property type="term" value="P:microtubule nucleation"/>
    <property type="evidence" value="ECO:0007669"/>
    <property type="project" value="InterPro"/>
</dbReference>
<keyword evidence="3 4" id="KW-0206">Cytoskeleton</keyword>
<dbReference type="AlphaFoldDB" id="A0A976M5S2"/>
<dbReference type="GO" id="GO:0051011">
    <property type="term" value="F:microtubule minus-end binding"/>
    <property type="evidence" value="ECO:0007669"/>
    <property type="project" value="TreeGrafter"/>
</dbReference>
<feature type="region of interest" description="Disordered" evidence="5">
    <location>
        <begin position="55"/>
        <end position="82"/>
    </location>
</feature>
<dbReference type="EMBL" id="CP056065">
    <property type="protein sequence ID" value="UKJ87699.2"/>
    <property type="molecule type" value="Genomic_DNA"/>
</dbReference>
<name>A0A976M5S2_THEOR</name>
<evidence type="ECO:0000256" key="5">
    <source>
        <dbReference type="SAM" id="MobiDB-lite"/>
    </source>
</evidence>
<keyword evidence="2 4" id="KW-0493">Microtubule</keyword>
<dbReference type="GO" id="GO:0043015">
    <property type="term" value="F:gamma-tubulin binding"/>
    <property type="evidence" value="ECO:0007669"/>
    <property type="project" value="InterPro"/>
</dbReference>
<dbReference type="Proteomes" id="UP000244803">
    <property type="component" value="Chromosome 1"/>
</dbReference>
<gene>
    <name evidence="7" type="ORF">MACJ_000139</name>
</gene>
<dbReference type="Pfam" id="PF17681">
    <property type="entry name" value="GCP_N_terminal"/>
    <property type="match status" value="1"/>
</dbReference>
<feature type="compositionally biased region" description="Basic and acidic residues" evidence="5">
    <location>
        <begin position="65"/>
        <end position="82"/>
    </location>
</feature>
<comment type="subcellular location">
    <subcellularLocation>
        <location evidence="4">Cytoplasm</location>
        <location evidence="4">Cytoskeleton</location>
        <location evidence="4">Microtubule organizing center</location>
    </subcellularLocation>
</comment>
<dbReference type="OrthoDB" id="5860513at2759"/>
<accession>A0A976M5S2</accession>
<dbReference type="GO" id="GO:0031122">
    <property type="term" value="P:cytoplasmic microtubule organization"/>
    <property type="evidence" value="ECO:0007669"/>
    <property type="project" value="TreeGrafter"/>
</dbReference>
<dbReference type="GO" id="GO:0005874">
    <property type="term" value="C:microtubule"/>
    <property type="evidence" value="ECO:0007669"/>
    <property type="project" value="UniProtKB-KW"/>
</dbReference>
<evidence type="ECO:0000256" key="3">
    <source>
        <dbReference type="ARBA" id="ARBA00023212"/>
    </source>
</evidence>
<protein>
    <recommendedName>
        <fullName evidence="4">Spindle pole body component</fullName>
    </recommendedName>
</protein>
<evidence type="ECO:0000313" key="7">
    <source>
        <dbReference type="EMBL" id="UKJ87699.2"/>
    </source>
</evidence>
<feature type="domain" description="Gamma tubulin complex component protein N-terminal" evidence="6">
    <location>
        <begin position="136"/>
        <end position="434"/>
    </location>
</feature>
<keyword evidence="1 4" id="KW-0963">Cytoplasm</keyword>
<dbReference type="InterPro" id="IPR041470">
    <property type="entry name" value="GCP_N"/>
</dbReference>
<dbReference type="GO" id="GO:0051321">
    <property type="term" value="P:meiotic cell cycle"/>
    <property type="evidence" value="ECO:0007669"/>
    <property type="project" value="TreeGrafter"/>
</dbReference>
<sequence>MKESICKTSLPQMIILPTERAEKKTGSRFNHIIGRTRGVKSILYMLYSQREGSFESLNSSAAPENEERLGKDKHEAEESIEENREQMELDNMMQAELREMYYSSPQVEASNENEMSEWLGSENETYYTNEKEVVLDLIYAMKGMNTRYLRKINKEYFQVDLKITNRNRQIVNKICTLAKMYDSLREVELGSSTLAELVKRGLGEEMEEFKKLLDSLLENYEEQSVSLLQLYTLLHKPYRKVRLLCELASEGKHIMESLYEYSTRGDGISRETSTRLLRKALKPYFETVFKWLYSGELPAEKEDFFVTTEPENVKESENSSSDLAGNHSHSTARTTTIKANGRKHINREAGPVSDDKGQHKEVYENFYFNPSRVFKFFPVDLAEDIYEQGKLSHYLKRLNRSVSTMTLNFFMLEVFGNEKSLEESLTSLRRLVSELNNSRELATAILENEGLGEYVSALCIQFVDPHDQQRQYKHRRKSLRDDYDMTENVKNGIRVYYPSPKFPYNLVIEDYRVYKGMIRVSAMLKAASDSLNESYAEYIWLSRSNNRVLELSKVLNKLNFYRGEMSNFLSSVQPYHNSLYWLSVYRASLCSHRSLRSLRESNGNFTRNLDYRFYSELPPILLNVIEFGKSASELLRQDVHQLHSLNLRGSAKLVHFIDNDMADFASTSLSAAEQFRIDVLGLLRRFKGKSLLLDFNEYYKYNTKII</sequence>
<dbReference type="InterPro" id="IPR007259">
    <property type="entry name" value="GCP"/>
</dbReference>
<dbReference type="GO" id="GO:0000278">
    <property type="term" value="P:mitotic cell cycle"/>
    <property type="evidence" value="ECO:0007669"/>
    <property type="project" value="TreeGrafter"/>
</dbReference>
<comment type="similarity">
    <text evidence="4">Belongs to the TUBGCP family.</text>
</comment>
<dbReference type="GO" id="GO:0000922">
    <property type="term" value="C:spindle pole"/>
    <property type="evidence" value="ECO:0007669"/>
    <property type="project" value="InterPro"/>
</dbReference>
<evidence type="ECO:0000256" key="4">
    <source>
        <dbReference type="RuleBase" id="RU363050"/>
    </source>
</evidence>
<dbReference type="PANTHER" id="PTHR19302">
    <property type="entry name" value="GAMMA TUBULIN COMPLEX PROTEIN"/>
    <property type="match status" value="1"/>
</dbReference>
<dbReference type="GO" id="GO:0000930">
    <property type="term" value="C:gamma-tubulin complex"/>
    <property type="evidence" value="ECO:0007669"/>
    <property type="project" value="TreeGrafter"/>
</dbReference>
<feature type="compositionally biased region" description="Polar residues" evidence="5">
    <location>
        <begin position="318"/>
        <end position="338"/>
    </location>
</feature>
<dbReference type="GO" id="GO:0051225">
    <property type="term" value="P:spindle assembly"/>
    <property type="evidence" value="ECO:0007669"/>
    <property type="project" value="TreeGrafter"/>
</dbReference>
<evidence type="ECO:0000259" key="6">
    <source>
        <dbReference type="Pfam" id="PF17681"/>
    </source>
</evidence>
<feature type="region of interest" description="Disordered" evidence="5">
    <location>
        <begin position="310"/>
        <end position="356"/>
    </location>
</feature>
<proteinExistence type="inferred from homology"/>
<evidence type="ECO:0000256" key="2">
    <source>
        <dbReference type="ARBA" id="ARBA00022701"/>
    </source>
</evidence>
<evidence type="ECO:0000313" key="8">
    <source>
        <dbReference type="Proteomes" id="UP000244803"/>
    </source>
</evidence>
<reference evidence="7" key="1">
    <citation type="submission" date="2022-07" db="EMBL/GenBank/DDBJ databases">
        <title>Evaluation of T. orientalis genome assembly methods using nanopore sequencing and analysis of variation between genomes.</title>
        <authorList>
            <person name="Yam J."/>
            <person name="Micallef M.L."/>
            <person name="Liu M."/>
            <person name="Djordjevic S.P."/>
            <person name="Bogema D.R."/>
            <person name="Jenkins C."/>
        </authorList>
    </citation>
    <scope>NUCLEOTIDE SEQUENCE</scope>
    <source>
        <strain evidence="7">Fish Creek</strain>
    </source>
</reference>
<organism evidence="7 8">
    <name type="scientific">Theileria orientalis</name>
    <dbReference type="NCBI Taxonomy" id="68886"/>
    <lineage>
        <taxon>Eukaryota</taxon>
        <taxon>Sar</taxon>
        <taxon>Alveolata</taxon>
        <taxon>Apicomplexa</taxon>
        <taxon>Aconoidasida</taxon>
        <taxon>Piroplasmida</taxon>
        <taxon>Theileriidae</taxon>
        <taxon>Theileria</taxon>
    </lineage>
</organism>